<dbReference type="GO" id="GO:0008732">
    <property type="term" value="F:L-allo-threonine aldolase activity"/>
    <property type="evidence" value="ECO:0007669"/>
    <property type="project" value="TreeGrafter"/>
</dbReference>
<keyword evidence="7" id="KW-1185">Reference proteome</keyword>
<protein>
    <submittedName>
        <fullName evidence="6">Threonine aldolase</fullName>
    </submittedName>
</protein>
<evidence type="ECO:0000313" key="6">
    <source>
        <dbReference type="EMBL" id="KFZ28033.1"/>
    </source>
</evidence>
<reference evidence="6 7" key="1">
    <citation type="submission" date="2014-06" db="EMBL/GenBank/DDBJ databases">
        <title>Draft genome sequence of Idiomarina sp. MCCC 1A10513.</title>
        <authorList>
            <person name="Du J."/>
            <person name="Lai Q."/>
            <person name="Shao Z."/>
        </authorList>
    </citation>
    <scope>NUCLEOTIDE SEQUENCE [LARGE SCALE GENOMIC DNA]</scope>
    <source>
        <strain evidence="6 7">MCCC 1A10513</strain>
    </source>
</reference>
<gene>
    <name evidence="6" type="ORF">IDAT_10585</name>
</gene>
<evidence type="ECO:0000256" key="2">
    <source>
        <dbReference type="ARBA" id="ARBA00006966"/>
    </source>
</evidence>
<dbReference type="SUPFAM" id="SSF53383">
    <property type="entry name" value="PLP-dependent transferases"/>
    <property type="match status" value="1"/>
</dbReference>
<comment type="caution">
    <text evidence="6">The sequence shown here is derived from an EMBL/GenBank/DDBJ whole genome shotgun (WGS) entry which is preliminary data.</text>
</comment>
<dbReference type="GO" id="GO:0005829">
    <property type="term" value="C:cytosol"/>
    <property type="evidence" value="ECO:0007669"/>
    <property type="project" value="TreeGrafter"/>
</dbReference>
<dbReference type="AlphaFoldDB" id="A0A094L0C1"/>
<dbReference type="PANTHER" id="PTHR48097">
    <property type="entry name" value="L-THREONINE ALDOLASE-RELATED"/>
    <property type="match status" value="1"/>
</dbReference>
<dbReference type="InterPro" id="IPR015424">
    <property type="entry name" value="PyrdxlP-dep_Trfase"/>
</dbReference>
<name>A0A094L0C1_9GAMM</name>
<evidence type="ECO:0000256" key="3">
    <source>
        <dbReference type="ARBA" id="ARBA00011881"/>
    </source>
</evidence>
<dbReference type="Gene3D" id="3.40.640.10">
    <property type="entry name" value="Type I PLP-dependent aspartate aminotransferase-like (Major domain)"/>
    <property type="match status" value="1"/>
</dbReference>
<evidence type="ECO:0000256" key="4">
    <source>
        <dbReference type="ARBA" id="ARBA00022898"/>
    </source>
</evidence>
<feature type="domain" description="Aromatic amino acid beta-eliminating lyase/threonine aldolase" evidence="5">
    <location>
        <begin position="53"/>
        <end position="308"/>
    </location>
</feature>
<evidence type="ECO:0000313" key="7">
    <source>
        <dbReference type="Proteomes" id="UP000053718"/>
    </source>
</evidence>
<dbReference type="Pfam" id="PF01212">
    <property type="entry name" value="Beta_elim_lyase"/>
    <property type="match status" value="1"/>
</dbReference>
<dbReference type="InterPro" id="IPR015422">
    <property type="entry name" value="PyrdxlP-dep_Trfase_small"/>
</dbReference>
<dbReference type="PANTHER" id="PTHR48097:SF9">
    <property type="entry name" value="L-THREONINE ALDOLASE"/>
    <property type="match status" value="1"/>
</dbReference>
<comment type="cofactor">
    <cofactor evidence="1">
        <name>pyridoxal 5'-phosphate</name>
        <dbReference type="ChEBI" id="CHEBI:597326"/>
    </cofactor>
</comment>
<accession>A0A094L0C1</accession>
<keyword evidence="4" id="KW-0663">Pyridoxal phosphate</keyword>
<dbReference type="Proteomes" id="UP000053718">
    <property type="component" value="Unassembled WGS sequence"/>
</dbReference>
<organism evidence="6 7">
    <name type="scientific">Pseudidiomarina atlantica</name>
    <dbReference type="NCBI Taxonomy" id="1517416"/>
    <lineage>
        <taxon>Bacteria</taxon>
        <taxon>Pseudomonadati</taxon>
        <taxon>Pseudomonadota</taxon>
        <taxon>Gammaproteobacteria</taxon>
        <taxon>Alteromonadales</taxon>
        <taxon>Idiomarinaceae</taxon>
        <taxon>Pseudidiomarina</taxon>
    </lineage>
</organism>
<comment type="similarity">
    <text evidence="2">Belongs to the threonine aldolase family.</text>
</comment>
<evidence type="ECO:0000259" key="5">
    <source>
        <dbReference type="Pfam" id="PF01212"/>
    </source>
</evidence>
<dbReference type="InterPro" id="IPR015421">
    <property type="entry name" value="PyrdxlP-dep_Trfase_major"/>
</dbReference>
<dbReference type="InterPro" id="IPR001597">
    <property type="entry name" value="ArAA_b-elim_lyase/Thr_aldolase"/>
</dbReference>
<comment type="subunit">
    <text evidence="3">Homotetramer.</text>
</comment>
<dbReference type="Gene3D" id="3.90.1150.10">
    <property type="entry name" value="Aspartate Aminotransferase, domain 1"/>
    <property type="match status" value="1"/>
</dbReference>
<sequence length="374" mass="41194">MRYGIASKMNDLTQAYQQAAAAAQHSLLRHPTLSMAAMLRVCAERAERYESPDVYGQGAIIEQFEQRLAKLLGKPAALFLPSGTLAQPMALRIHAEASGRNRVLLHPTSHLVLHEQDGYQKLWGLSGEVVGAAEQVLQLADLQAVAQPKSCAALVLELPMREIGGQLPSWEALQQQVAWAREHGIAVHIDGARLWQCENYYGRSFADICALADSVYVSLYKDLGGIAGAVLVGATEFVAQARVWSRRAGGNLISMYPYILAAEQGLEDNLVLLPQVAVYTRELAPLLNELPGVQVNPEEPQATMFHLHINAEREALIRAVTNYAEEHGVLVLPLPRAVQQGRCVCEIPLGRNALQQPPTFWQQHLRACLERLDQ</sequence>
<dbReference type="GO" id="GO:0006545">
    <property type="term" value="P:glycine biosynthetic process"/>
    <property type="evidence" value="ECO:0007669"/>
    <property type="project" value="TreeGrafter"/>
</dbReference>
<dbReference type="STRING" id="1517416.IDAT_10585"/>
<dbReference type="EMBL" id="JPIN01000012">
    <property type="protein sequence ID" value="KFZ28033.1"/>
    <property type="molecule type" value="Genomic_DNA"/>
</dbReference>
<dbReference type="GO" id="GO:0006567">
    <property type="term" value="P:L-threonine catabolic process"/>
    <property type="evidence" value="ECO:0007669"/>
    <property type="project" value="TreeGrafter"/>
</dbReference>
<proteinExistence type="inferred from homology"/>
<dbReference type="eggNOG" id="COG2008">
    <property type="taxonomic scope" value="Bacteria"/>
</dbReference>
<evidence type="ECO:0000256" key="1">
    <source>
        <dbReference type="ARBA" id="ARBA00001933"/>
    </source>
</evidence>